<protein>
    <submittedName>
        <fullName evidence="4">LptA/OstA family protein</fullName>
    </submittedName>
</protein>
<evidence type="ECO:0000256" key="2">
    <source>
        <dbReference type="SAM" id="SignalP"/>
    </source>
</evidence>
<evidence type="ECO:0000259" key="3">
    <source>
        <dbReference type="Pfam" id="PF03968"/>
    </source>
</evidence>
<dbReference type="PANTHER" id="PTHR36504:SF1">
    <property type="entry name" value="LIPOPOLYSACCHARIDE EXPORT SYSTEM PROTEIN LPTA"/>
    <property type="match status" value="1"/>
</dbReference>
<dbReference type="InterPro" id="IPR005653">
    <property type="entry name" value="OstA-like_N"/>
</dbReference>
<proteinExistence type="predicted"/>
<dbReference type="PANTHER" id="PTHR36504">
    <property type="entry name" value="LIPOPOLYSACCHARIDE EXPORT SYSTEM PROTEIN LPTA"/>
    <property type="match status" value="1"/>
</dbReference>
<dbReference type="EMBL" id="JAVUPU010000005">
    <property type="protein sequence ID" value="MDT9599444.1"/>
    <property type="molecule type" value="Genomic_DNA"/>
</dbReference>
<organism evidence="4 5">
    <name type="scientific">Sphingosinicella rhizophila</name>
    <dbReference type="NCBI Taxonomy" id="3050082"/>
    <lineage>
        <taxon>Bacteria</taxon>
        <taxon>Pseudomonadati</taxon>
        <taxon>Pseudomonadota</taxon>
        <taxon>Alphaproteobacteria</taxon>
        <taxon>Sphingomonadales</taxon>
        <taxon>Sphingosinicellaceae</taxon>
        <taxon>Sphingosinicella</taxon>
    </lineage>
</organism>
<evidence type="ECO:0000256" key="1">
    <source>
        <dbReference type="ARBA" id="ARBA00022729"/>
    </source>
</evidence>
<reference evidence="4 5" key="1">
    <citation type="submission" date="2023-05" db="EMBL/GenBank/DDBJ databases">
        <authorList>
            <person name="Guo Y."/>
        </authorList>
    </citation>
    <scope>NUCLEOTIDE SEQUENCE [LARGE SCALE GENOMIC DNA]</scope>
    <source>
        <strain evidence="4 5">GR2756</strain>
    </source>
</reference>
<feature type="chain" id="PRO_5047258727" evidence="2">
    <location>
        <begin position="26"/>
        <end position="176"/>
    </location>
</feature>
<dbReference type="RefSeq" id="WP_315726386.1">
    <property type="nucleotide sequence ID" value="NZ_JAVUPU010000005.1"/>
</dbReference>
<dbReference type="Gene3D" id="2.60.450.10">
    <property type="entry name" value="Lipopolysaccharide (LPS) transport protein A like domain"/>
    <property type="match status" value="1"/>
</dbReference>
<gene>
    <name evidence="4" type="ORF">RQX22_10835</name>
</gene>
<keyword evidence="1 2" id="KW-0732">Signal</keyword>
<accession>A0ABU3Q7R1</accession>
<dbReference type="Pfam" id="PF03968">
    <property type="entry name" value="LptD_N"/>
    <property type="match status" value="1"/>
</dbReference>
<comment type="caution">
    <text evidence="4">The sequence shown here is derived from an EMBL/GenBank/DDBJ whole genome shotgun (WGS) entry which is preliminary data.</text>
</comment>
<keyword evidence="5" id="KW-1185">Reference proteome</keyword>
<dbReference type="Proteomes" id="UP001259572">
    <property type="component" value="Unassembled WGS sequence"/>
</dbReference>
<name>A0ABU3Q7R1_9SPHN</name>
<feature type="domain" description="Organic solvent tolerance-like N-terminal" evidence="3">
    <location>
        <begin position="41"/>
        <end position="146"/>
    </location>
</feature>
<evidence type="ECO:0000313" key="4">
    <source>
        <dbReference type="EMBL" id="MDT9599444.1"/>
    </source>
</evidence>
<dbReference type="InterPro" id="IPR052037">
    <property type="entry name" value="LPS_export_LptA"/>
</dbReference>
<feature type="signal peptide" evidence="2">
    <location>
        <begin position="1"/>
        <end position="25"/>
    </location>
</feature>
<sequence length="176" mass="18298">MKEAIIALAASAVIAAGLAFNPALAQTSALKGHNSNAPVDVAADRIEVQDRADRAVFSGNVQVRQSDLTLSAARLTVAYSNAGGIQIERLDASGGVTVRSPSETARGQYAIYDLNRRIITMIGDVTLTRGDSNVKGGRLVLDLDSGRAVMDGAGPAGTANQGGRVTGTFTVPQRRY</sequence>
<evidence type="ECO:0000313" key="5">
    <source>
        <dbReference type="Proteomes" id="UP001259572"/>
    </source>
</evidence>